<dbReference type="RefSeq" id="WP_036097179.1">
    <property type="nucleotide sequence ID" value="NZ_AODF01000014.1"/>
</dbReference>
<proteinExistence type="predicted"/>
<keyword evidence="1" id="KW-0812">Transmembrane</keyword>
<keyword evidence="1" id="KW-1133">Transmembrane helix</keyword>
<evidence type="ECO:0000313" key="3">
    <source>
        <dbReference type="Proteomes" id="UP000019249"/>
    </source>
</evidence>
<sequence length="122" mass="14638">MKRYLFPILAFIPAPFLYFYLEYAFATSATYPWFLVPLSVLYFALTGYFSKEYRVTSLLLWNLGSLGLSFLFAHFFLVNDSEYYQPFGEHFMIVYTWLLMIVAELFVRHVVKYYNENVRVKK</sequence>
<protein>
    <submittedName>
        <fullName evidence="2">Uncharacterized protein</fullName>
    </submittedName>
</protein>
<comment type="caution">
    <text evidence="2">The sequence shown here is derived from an EMBL/GenBank/DDBJ whole genome shotgun (WGS) entry which is preliminary data.</text>
</comment>
<dbReference type="Proteomes" id="UP000019249">
    <property type="component" value="Unassembled WGS sequence"/>
</dbReference>
<feature type="transmembrane region" description="Helical" evidence="1">
    <location>
        <begin position="90"/>
        <end position="111"/>
    </location>
</feature>
<reference evidence="2 3" key="1">
    <citation type="journal article" date="2014" name="Int. J. Syst. Evol. Microbiol.">
        <title>Listeria floridensis sp. nov., Listeria aquatica sp. nov., Listeria cornellensis sp. nov., Listeria riparia sp. nov. and Listeria grandensis sp. nov., from agricultural and natural environments.</title>
        <authorList>
            <person name="den Bakker H.C."/>
            <person name="Warchocki S."/>
            <person name="Wright E.M."/>
            <person name="Allred A.F."/>
            <person name="Ahlstrom C."/>
            <person name="Manuel C.S."/>
            <person name="Stasiewicz M.J."/>
            <person name="Burrell A."/>
            <person name="Roof S."/>
            <person name="Strawn L."/>
            <person name="Fortes E.D."/>
            <person name="Nightingale K.K."/>
            <person name="Kephart D."/>
            <person name="Wiedmann M."/>
        </authorList>
    </citation>
    <scope>NUCLEOTIDE SEQUENCE [LARGE SCALE GENOMIC DNA]</scope>
    <source>
        <strain evidence="2 3">FSL S10-1187</strain>
    </source>
</reference>
<feature type="transmembrane region" description="Helical" evidence="1">
    <location>
        <begin position="31"/>
        <end position="49"/>
    </location>
</feature>
<feature type="transmembrane region" description="Helical" evidence="1">
    <location>
        <begin position="5"/>
        <end position="25"/>
    </location>
</feature>
<dbReference type="EMBL" id="AODF01000014">
    <property type="protein sequence ID" value="EUJ31999.1"/>
    <property type="molecule type" value="Genomic_DNA"/>
</dbReference>
<keyword evidence="3" id="KW-1185">Reference proteome</keyword>
<keyword evidence="1" id="KW-0472">Membrane</keyword>
<accession>A0ABN0RFA1</accession>
<feature type="transmembrane region" description="Helical" evidence="1">
    <location>
        <begin position="58"/>
        <end position="78"/>
    </location>
</feature>
<evidence type="ECO:0000313" key="2">
    <source>
        <dbReference type="EMBL" id="EUJ31999.1"/>
    </source>
</evidence>
<name>A0ABN0RFA1_9LIST</name>
<evidence type="ECO:0000256" key="1">
    <source>
        <dbReference type="SAM" id="Phobius"/>
    </source>
</evidence>
<organism evidence="2 3">
    <name type="scientific">Listeria floridensis FSL S10-1187</name>
    <dbReference type="NCBI Taxonomy" id="1265817"/>
    <lineage>
        <taxon>Bacteria</taxon>
        <taxon>Bacillati</taxon>
        <taxon>Bacillota</taxon>
        <taxon>Bacilli</taxon>
        <taxon>Bacillales</taxon>
        <taxon>Listeriaceae</taxon>
        <taxon>Listeria</taxon>
    </lineage>
</organism>
<gene>
    <name evidence="2" type="ORF">MFLO_07412</name>
</gene>